<dbReference type="EMBL" id="UOFJ01000285">
    <property type="protein sequence ID" value="VAW67629.1"/>
    <property type="molecule type" value="Genomic_DNA"/>
</dbReference>
<sequence length="134" mass="15519">MKELYKNILYSIPDKSGREKYEAISGMEDVLRCEDFPDEGKPIFAKLQEYLLTEEDEEAQSLIFDALYEGMLNQYDDKKHIEGLQLLLNGHDSKIICKTLDVLGASINDDYNDLIKKFLRYENSEVRGAAKRNM</sequence>
<organism evidence="1">
    <name type="scientific">hydrothermal vent metagenome</name>
    <dbReference type="NCBI Taxonomy" id="652676"/>
    <lineage>
        <taxon>unclassified sequences</taxon>
        <taxon>metagenomes</taxon>
        <taxon>ecological metagenomes</taxon>
    </lineage>
</organism>
<reference evidence="1" key="1">
    <citation type="submission" date="2018-06" db="EMBL/GenBank/DDBJ databases">
        <authorList>
            <person name="Zhirakovskaya E."/>
        </authorList>
    </citation>
    <scope>NUCLEOTIDE SEQUENCE</scope>
</reference>
<protein>
    <recommendedName>
        <fullName evidence="2">HEAT repeat domain-containing protein</fullName>
    </recommendedName>
</protein>
<dbReference type="AlphaFoldDB" id="A0A3B0Y0K5"/>
<name>A0A3B0Y0K5_9ZZZZ</name>
<evidence type="ECO:0000313" key="1">
    <source>
        <dbReference type="EMBL" id="VAW67629.1"/>
    </source>
</evidence>
<evidence type="ECO:0008006" key="2">
    <source>
        <dbReference type="Google" id="ProtNLM"/>
    </source>
</evidence>
<proteinExistence type="predicted"/>
<accession>A0A3B0Y0K5</accession>
<gene>
    <name evidence="1" type="ORF">MNBD_GAMMA10-1084</name>
</gene>